<sequence>MKILKILAGIVLGLVALFFIIGFFLPTSFRVSRSIEINSPDSLVFQKTLNLNDFALWNPWMEMEPSAKKTITGDGVSVGSSFGWIGKEVGTGSMTIEKITPLKQIDERLEFLEPFQSTSKTSFYFESIANGSTKVTWDFSGENNSISERWMALMYDGMIGKDYQKGLANLKAFVEKQ</sequence>
<feature type="transmembrane region" description="Helical" evidence="1">
    <location>
        <begin position="6"/>
        <end position="25"/>
    </location>
</feature>
<dbReference type="InterPro" id="IPR023393">
    <property type="entry name" value="START-like_dom_sf"/>
</dbReference>
<proteinExistence type="predicted"/>
<protein>
    <submittedName>
        <fullName evidence="2">Polyketide cyclase</fullName>
    </submittedName>
</protein>
<dbReference type="SUPFAM" id="SSF55961">
    <property type="entry name" value="Bet v1-like"/>
    <property type="match status" value="1"/>
</dbReference>
<organism evidence="2 3">
    <name type="scientific">Pedobacter psychroterrae</name>
    <dbReference type="NCBI Taxonomy" id="2530453"/>
    <lineage>
        <taxon>Bacteria</taxon>
        <taxon>Pseudomonadati</taxon>
        <taxon>Bacteroidota</taxon>
        <taxon>Sphingobacteriia</taxon>
        <taxon>Sphingobacteriales</taxon>
        <taxon>Sphingobacteriaceae</taxon>
        <taxon>Pedobacter</taxon>
    </lineage>
</organism>
<dbReference type="AlphaFoldDB" id="A0A4R0NR63"/>
<gene>
    <name evidence="2" type="ORF">EZ437_00690</name>
</gene>
<dbReference type="OrthoDB" id="9807923at2"/>
<keyword evidence="1" id="KW-0812">Transmembrane</keyword>
<dbReference type="CDD" id="cd07818">
    <property type="entry name" value="SRPBCC_1"/>
    <property type="match status" value="1"/>
</dbReference>
<dbReference type="Gene3D" id="3.30.530.20">
    <property type="match status" value="1"/>
</dbReference>
<dbReference type="RefSeq" id="WP_131592174.1">
    <property type="nucleotide sequence ID" value="NZ_SJSL01000001.1"/>
</dbReference>
<accession>A0A4R0NR63</accession>
<evidence type="ECO:0000313" key="2">
    <source>
        <dbReference type="EMBL" id="TCD02538.1"/>
    </source>
</evidence>
<dbReference type="InterPro" id="IPR019587">
    <property type="entry name" value="Polyketide_cyclase/dehydratase"/>
</dbReference>
<keyword evidence="1" id="KW-0472">Membrane</keyword>
<keyword evidence="3" id="KW-1185">Reference proteome</keyword>
<reference evidence="2 3" key="1">
    <citation type="submission" date="2019-02" db="EMBL/GenBank/DDBJ databases">
        <title>Pedobacter sp. RP-1-14 sp. nov., isolated from Arctic soil.</title>
        <authorList>
            <person name="Dahal R.H."/>
        </authorList>
    </citation>
    <scope>NUCLEOTIDE SEQUENCE [LARGE SCALE GENOMIC DNA]</scope>
    <source>
        <strain evidence="2 3">RP-1-14</strain>
    </source>
</reference>
<dbReference type="Proteomes" id="UP000293347">
    <property type="component" value="Unassembled WGS sequence"/>
</dbReference>
<comment type="caution">
    <text evidence="2">The sequence shown here is derived from an EMBL/GenBank/DDBJ whole genome shotgun (WGS) entry which is preliminary data.</text>
</comment>
<name>A0A4R0NR63_9SPHI</name>
<evidence type="ECO:0000313" key="3">
    <source>
        <dbReference type="Proteomes" id="UP000293347"/>
    </source>
</evidence>
<dbReference type="Pfam" id="PF10604">
    <property type="entry name" value="Polyketide_cyc2"/>
    <property type="match status" value="1"/>
</dbReference>
<keyword evidence="1" id="KW-1133">Transmembrane helix</keyword>
<evidence type="ECO:0000256" key="1">
    <source>
        <dbReference type="SAM" id="Phobius"/>
    </source>
</evidence>
<dbReference type="EMBL" id="SJSL01000001">
    <property type="protein sequence ID" value="TCD02538.1"/>
    <property type="molecule type" value="Genomic_DNA"/>
</dbReference>